<name>A0ABQ2MVY8_9MICO</name>
<comment type="caution">
    <text evidence="2">The sequence shown here is derived from an EMBL/GenBank/DDBJ whole genome shotgun (WGS) entry which is preliminary data.</text>
</comment>
<organism evidence="2 3">
    <name type="scientific">Microbacterium nanhaiense</name>
    <dbReference type="NCBI Taxonomy" id="1301026"/>
    <lineage>
        <taxon>Bacteria</taxon>
        <taxon>Bacillati</taxon>
        <taxon>Actinomycetota</taxon>
        <taxon>Actinomycetes</taxon>
        <taxon>Micrococcales</taxon>
        <taxon>Microbacteriaceae</taxon>
        <taxon>Microbacterium</taxon>
    </lineage>
</organism>
<dbReference type="PANTHER" id="PTHR34301">
    <property type="entry name" value="DNA-BINDING PROTEIN-RELATED"/>
    <property type="match status" value="1"/>
</dbReference>
<evidence type="ECO:0000313" key="2">
    <source>
        <dbReference type="EMBL" id="GGO59637.1"/>
    </source>
</evidence>
<gene>
    <name evidence="2" type="ORF">GCM10010910_03090</name>
</gene>
<evidence type="ECO:0000259" key="1">
    <source>
        <dbReference type="Pfam" id="PF13191"/>
    </source>
</evidence>
<feature type="domain" description="Orc1-like AAA ATPase" evidence="1">
    <location>
        <begin position="15"/>
        <end position="172"/>
    </location>
</feature>
<dbReference type="Gene3D" id="3.40.50.300">
    <property type="entry name" value="P-loop containing nucleotide triphosphate hydrolases"/>
    <property type="match status" value="1"/>
</dbReference>
<dbReference type="Proteomes" id="UP000638043">
    <property type="component" value="Unassembled WGS sequence"/>
</dbReference>
<dbReference type="Pfam" id="PF13191">
    <property type="entry name" value="AAA_16"/>
    <property type="match status" value="1"/>
</dbReference>
<evidence type="ECO:0000313" key="3">
    <source>
        <dbReference type="Proteomes" id="UP000638043"/>
    </source>
</evidence>
<accession>A0ABQ2MVY8</accession>
<reference evidence="3" key="1">
    <citation type="journal article" date="2019" name="Int. J. Syst. Evol. Microbiol.">
        <title>The Global Catalogue of Microorganisms (GCM) 10K type strain sequencing project: providing services to taxonomists for standard genome sequencing and annotation.</title>
        <authorList>
            <consortium name="The Broad Institute Genomics Platform"/>
            <consortium name="The Broad Institute Genome Sequencing Center for Infectious Disease"/>
            <person name="Wu L."/>
            <person name="Ma J."/>
        </authorList>
    </citation>
    <scope>NUCLEOTIDE SEQUENCE [LARGE SCALE GENOMIC DNA]</scope>
    <source>
        <strain evidence="3">CGMCC 4.7181</strain>
    </source>
</reference>
<protein>
    <recommendedName>
        <fullName evidence="1">Orc1-like AAA ATPase domain-containing protein</fullName>
    </recommendedName>
</protein>
<proteinExistence type="predicted"/>
<dbReference type="InterPro" id="IPR041664">
    <property type="entry name" value="AAA_16"/>
</dbReference>
<sequence>MLPSPYTPGDVPRVFIGRDKERDQLRDLFARVIAFGEMGGPLTIVTGPRGLGKTSLLREVSAGAERDGFVVAWLSGIKNQPFLSALVGQVSHALRRADIVAEPRRRSRLDELTVEVGVGIAKVRAKISAGDDDGEPSVALHTMVEDLFHEAASAVRDAGGAGLLIVIDELHAPLEPKGRDERRPEPEPLVDAAVLLNAIQNMGGDRRRYPLVVLGAGLPQTKTLLTHAATFSERIRELTLTGFDGKASAAVLTEAARPLGVTWSAEALQIGVARAQGYPQTLQVVGDETWQIAKPNRGDVIEIAHVEASLPAVDEAMGSMFRTRWAVATERERTVLRTMARLPGDVVERAAIAAEMQVDSEDLGMVRRSLIQKGIIEPAGRGLLRFTIPGFDAFVLEQ</sequence>
<dbReference type="PANTHER" id="PTHR34301:SF8">
    <property type="entry name" value="ATPASE DOMAIN-CONTAINING PROTEIN"/>
    <property type="match status" value="1"/>
</dbReference>
<dbReference type="RefSeq" id="WP_188699642.1">
    <property type="nucleotide sequence ID" value="NZ_BMMQ01000001.1"/>
</dbReference>
<dbReference type="SUPFAM" id="SSF52540">
    <property type="entry name" value="P-loop containing nucleoside triphosphate hydrolases"/>
    <property type="match status" value="1"/>
</dbReference>
<keyword evidence="3" id="KW-1185">Reference proteome</keyword>
<dbReference type="EMBL" id="BMMQ01000001">
    <property type="protein sequence ID" value="GGO59637.1"/>
    <property type="molecule type" value="Genomic_DNA"/>
</dbReference>
<dbReference type="InterPro" id="IPR027417">
    <property type="entry name" value="P-loop_NTPase"/>
</dbReference>